<feature type="signal peptide" evidence="1">
    <location>
        <begin position="1"/>
        <end position="25"/>
    </location>
</feature>
<organism evidence="2 3">
    <name type="scientific">Lasiosphaeria ovina</name>
    <dbReference type="NCBI Taxonomy" id="92902"/>
    <lineage>
        <taxon>Eukaryota</taxon>
        <taxon>Fungi</taxon>
        <taxon>Dikarya</taxon>
        <taxon>Ascomycota</taxon>
        <taxon>Pezizomycotina</taxon>
        <taxon>Sordariomycetes</taxon>
        <taxon>Sordariomycetidae</taxon>
        <taxon>Sordariales</taxon>
        <taxon>Lasiosphaeriaceae</taxon>
        <taxon>Lasiosphaeria</taxon>
    </lineage>
</organism>
<proteinExistence type="predicted"/>
<sequence length="327" mass="34843">MQQSWIRVFGAACALISCLISPATATSISSKWSRSRTRASAPRHSDPFLLHARNTTTNSTAGFAQRNFNTISSIYGLTVYPNQVPIIVNGGAAVPPGLFSQDVVGRVDPVGDFIGFEASIEYFFALAPIPQPSDRFAAITSYKITEFSSGCPGVASSVVYLYCSVVNPGAPDDGTPLPPLKQVAFWTFDASGAVLKYDAWIPRLNAWLEQTAGGVSVTDPQFQAGTIAALCDATQQRCLGPDNVQWNSTAQCVAALAQKPFGNYDEARGDNVVCRAIHVILTVGNPDTHCPHVGPTGGGACIDVPYGHVFEDEDVYSDPIGETFVCK</sequence>
<name>A0AAE0KFX5_9PEZI</name>
<reference evidence="2" key="1">
    <citation type="journal article" date="2023" name="Mol. Phylogenet. Evol.">
        <title>Genome-scale phylogeny and comparative genomics of the fungal order Sordariales.</title>
        <authorList>
            <person name="Hensen N."/>
            <person name="Bonometti L."/>
            <person name="Westerberg I."/>
            <person name="Brannstrom I.O."/>
            <person name="Guillou S."/>
            <person name="Cros-Aarteil S."/>
            <person name="Calhoun S."/>
            <person name="Haridas S."/>
            <person name="Kuo A."/>
            <person name="Mondo S."/>
            <person name="Pangilinan J."/>
            <person name="Riley R."/>
            <person name="LaButti K."/>
            <person name="Andreopoulos B."/>
            <person name="Lipzen A."/>
            <person name="Chen C."/>
            <person name="Yan M."/>
            <person name="Daum C."/>
            <person name="Ng V."/>
            <person name="Clum A."/>
            <person name="Steindorff A."/>
            <person name="Ohm R.A."/>
            <person name="Martin F."/>
            <person name="Silar P."/>
            <person name="Natvig D.O."/>
            <person name="Lalanne C."/>
            <person name="Gautier V."/>
            <person name="Ament-Velasquez S.L."/>
            <person name="Kruys A."/>
            <person name="Hutchinson M.I."/>
            <person name="Powell A.J."/>
            <person name="Barry K."/>
            <person name="Miller A.N."/>
            <person name="Grigoriev I.V."/>
            <person name="Debuchy R."/>
            <person name="Gladieux P."/>
            <person name="Hiltunen Thoren M."/>
            <person name="Johannesson H."/>
        </authorList>
    </citation>
    <scope>NUCLEOTIDE SEQUENCE</scope>
    <source>
        <strain evidence="2">CBS 958.72</strain>
    </source>
</reference>
<evidence type="ECO:0000313" key="3">
    <source>
        <dbReference type="Proteomes" id="UP001287356"/>
    </source>
</evidence>
<accession>A0AAE0KFX5</accession>
<gene>
    <name evidence="2" type="ORF">B0T24DRAFT_572692</name>
</gene>
<keyword evidence="3" id="KW-1185">Reference proteome</keyword>
<protein>
    <submittedName>
        <fullName evidence="2">Uncharacterized protein</fullName>
    </submittedName>
</protein>
<dbReference type="AlphaFoldDB" id="A0AAE0KFX5"/>
<dbReference type="EMBL" id="JAULSN010000003">
    <property type="protein sequence ID" value="KAK3376098.1"/>
    <property type="molecule type" value="Genomic_DNA"/>
</dbReference>
<comment type="caution">
    <text evidence="2">The sequence shown here is derived from an EMBL/GenBank/DDBJ whole genome shotgun (WGS) entry which is preliminary data.</text>
</comment>
<evidence type="ECO:0000256" key="1">
    <source>
        <dbReference type="SAM" id="SignalP"/>
    </source>
</evidence>
<dbReference type="PROSITE" id="PS51257">
    <property type="entry name" value="PROKAR_LIPOPROTEIN"/>
    <property type="match status" value="1"/>
</dbReference>
<dbReference type="Proteomes" id="UP001287356">
    <property type="component" value="Unassembled WGS sequence"/>
</dbReference>
<keyword evidence="1" id="KW-0732">Signal</keyword>
<reference evidence="2" key="2">
    <citation type="submission" date="2023-06" db="EMBL/GenBank/DDBJ databases">
        <authorList>
            <consortium name="Lawrence Berkeley National Laboratory"/>
            <person name="Haridas S."/>
            <person name="Hensen N."/>
            <person name="Bonometti L."/>
            <person name="Westerberg I."/>
            <person name="Brannstrom I.O."/>
            <person name="Guillou S."/>
            <person name="Cros-Aarteil S."/>
            <person name="Calhoun S."/>
            <person name="Kuo A."/>
            <person name="Mondo S."/>
            <person name="Pangilinan J."/>
            <person name="Riley R."/>
            <person name="Labutti K."/>
            <person name="Andreopoulos B."/>
            <person name="Lipzen A."/>
            <person name="Chen C."/>
            <person name="Yanf M."/>
            <person name="Daum C."/>
            <person name="Ng V."/>
            <person name="Clum A."/>
            <person name="Steindorff A."/>
            <person name="Ohm R."/>
            <person name="Martin F."/>
            <person name="Silar P."/>
            <person name="Natvig D."/>
            <person name="Lalanne C."/>
            <person name="Gautier V."/>
            <person name="Ament-Velasquez S.L."/>
            <person name="Kruys A."/>
            <person name="Hutchinson M.I."/>
            <person name="Powell A.J."/>
            <person name="Barry K."/>
            <person name="Miller A.N."/>
            <person name="Grigoriev I.V."/>
            <person name="Debuchy R."/>
            <person name="Gladieux P."/>
            <person name="Thoren M.H."/>
            <person name="Johannesson H."/>
        </authorList>
    </citation>
    <scope>NUCLEOTIDE SEQUENCE</scope>
    <source>
        <strain evidence="2">CBS 958.72</strain>
    </source>
</reference>
<evidence type="ECO:0000313" key="2">
    <source>
        <dbReference type="EMBL" id="KAK3376098.1"/>
    </source>
</evidence>
<feature type="chain" id="PRO_5042247754" evidence="1">
    <location>
        <begin position="26"/>
        <end position="327"/>
    </location>
</feature>